<evidence type="ECO:0000313" key="3">
    <source>
        <dbReference type="Proteomes" id="UP000680038"/>
    </source>
</evidence>
<organism evidence="2 3">
    <name type="scientific">Dyadobacter helix</name>
    <dbReference type="NCBI Taxonomy" id="2822344"/>
    <lineage>
        <taxon>Bacteria</taxon>
        <taxon>Pseudomonadati</taxon>
        <taxon>Bacteroidota</taxon>
        <taxon>Cytophagia</taxon>
        <taxon>Cytophagales</taxon>
        <taxon>Spirosomataceae</taxon>
        <taxon>Dyadobacter</taxon>
    </lineage>
</organism>
<keyword evidence="1" id="KW-1133">Transmembrane helix</keyword>
<dbReference type="EMBL" id="CAJRAF010000001">
    <property type="protein sequence ID" value="CAG4990536.1"/>
    <property type="molecule type" value="Genomic_DNA"/>
</dbReference>
<evidence type="ECO:0000313" key="2">
    <source>
        <dbReference type="EMBL" id="CAG4990536.1"/>
    </source>
</evidence>
<evidence type="ECO:0000256" key="1">
    <source>
        <dbReference type="SAM" id="Phobius"/>
    </source>
</evidence>
<keyword evidence="1" id="KW-0812">Transmembrane</keyword>
<dbReference type="RefSeq" id="WP_215237299.1">
    <property type="nucleotide sequence ID" value="NZ_CAJRAF010000001.1"/>
</dbReference>
<protein>
    <submittedName>
        <fullName evidence="2">Uncharacterized protein</fullName>
    </submittedName>
</protein>
<keyword evidence="3" id="KW-1185">Reference proteome</keyword>
<feature type="transmembrane region" description="Helical" evidence="1">
    <location>
        <begin position="349"/>
        <end position="367"/>
    </location>
</feature>
<feature type="transmembrane region" description="Helical" evidence="1">
    <location>
        <begin position="12"/>
        <end position="34"/>
    </location>
</feature>
<name>A0A916J8J6_9BACT</name>
<sequence>MNTNNLSVFLDVALSLTFFYLVASMFVSGITEFINTLLDKRAKLLKEALDKLVVSDQSFMQHPLIVPFRNPRWKIWNNSISYISSKTFVSVILSSLSTVGSASNLAKLDAQIQGLASGTLKEILTVISKESKDLDEFRQKLAEWFDAYMVQVTDWYKRSTRIVLWVVALAVSVCLNLNSISITKRLYTDPVLRNQMVQKAMEAARDKDYSHFEKGNEEKFLTYLGQKDSTLADTVQRIHITSHGDSVVVAACFREYIKSDSIKMESRHWIDTVFINSVKKYHPTFVKSQLTVTATSDLDLLQVKEEYAFFLQNHLTSLGLPIGWKSVVPESVHGWKVLRVFFTLLAKNLLGWLLTAAALSFGAPFWFDLLVKLVNIRNVGNKPEPEKGK</sequence>
<comment type="caution">
    <text evidence="2">The sequence shown here is derived from an EMBL/GenBank/DDBJ whole genome shotgun (WGS) entry which is preliminary data.</text>
</comment>
<feature type="transmembrane region" description="Helical" evidence="1">
    <location>
        <begin position="162"/>
        <end position="182"/>
    </location>
</feature>
<accession>A0A916J8J6</accession>
<keyword evidence="1" id="KW-0472">Membrane</keyword>
<proteinExistence type="predicted"/>
<dbReference type="Proteomes" id="UP000680038">
    <property type="component" value="Unassembled WGS sequence"/>
</dbReference>
<reference evidence="2" key="1">
    <citation type="submission" date="2021-04" db="EMBL/GenBank/DDBJ databases">
        <authorList>
            <person name="Rodrigo-Torres L."/>
            <person name="Arahal R. D."/>
            <person name="Lucena T."/>
        </authorList>
    </citation>
    <scope>NUCLEOTIDE SEQUENCE</scope>
    <source>
        <strain evidence="2">CECT 9275</strain>
    </source>
</reference>
<dbReference type="AlphaFoldDB" id="A0A916J8J6"/>
<gene>
    <name evidence="2" type="ORF">DYBT9275_00552</name>
</gene>